<dbReference type="AlphaFoldDB" id="A0A1F5HGD8"/>
<dbReference type="PROSITE" id="PS50110">
    <property type="entry name" value="RESPONSE_REGULATORY"/>
    <property type="match status" value="1"/>
</dbReference>
<name>A0A1F5HGD8_9BACT</name>
<organism evidence="4 5">
    <name type="scientific">Candidatus Curtissbacteria bacterium RIFOXYA1_FULL_41_14</name>
    <dbReference type="NCBI Taxonomy" id="1797737"/>
    <lineage>
        <taxon>Bacteria</taxon>
        <taxon>Candidatus Curtissiibacteriota</taxon>
    </lineage>
</organism>
<dbReference type="SMART" id="SM00448">
    <property type="entry name" value="REC"/>
    <property type="match status" value="1"/>
</dbReference>
<feature type="domain" description="Response regulatory" evidence="3">
    <location>
        <begin position="7"/>
        <end position="121"/>
    </location>
</feature>
<feature type="modified residue" description="4-aspartylphosphate" evidence="2">
    <location>
        <position position="56"/>
    </location>
</feature>
<accession>A0A1F5HGD8</accession>
<evidence type="ECO:0000256" key="2">
    <source>
        <dbReference type="PROSITE-ProRule" id="PRU00169"/>
    </source>
</evidence>
<evidence type="ECO:0000259" key="3">
    <source>
        <dbReference type="PROSITE" id="PS50110"/>
    </source>
</evidence>
<evidence type="ECO:0000256" key="1">
    <source>
        <dbReference type="ARBA" id="ARBA00022553"/>
    </source>
</evidence>
<dbReference type="SUPFAM" id="SSF52172">
    <property type="entry name" value="CheY-like"/>
    <property type="match status" value="1"/>
</dbReference>
<dbReference type="PANTHER" id="PTHR44591">
    <property type="entry name" value="STRESS RESPONSE REGULATOR PROTEIN 1"/>
    <property type="match status" value="1"/>
</dbReference>
<sequence length="121" mass="13979">MRNKKKKIWIIDDDLAILQCMAITLEDEGYQVLTFENATVFEKAIERNLPDIILMDYYLPDQNGDQLILNLEKKKKTKKIPVILISAHHEARNLAKKNGVVNFLAKPFDTDTLLNIVKKNI</sequence>
<keyword evidence="1 2" id="KW-0597">Phosphoprotein</keyword>
<dbReference type="EMBL" id="MFCA01000002">
    <property type="protein sequence ID" value="OGE03201.1"/>
    <property type="molecule type" value="Genomic_DNA"/>
</dbReference>
<evidence type="ECO:0000313" key="4">
    <source>
        <dbReference type="EMBL" id="OGE03201.1"/>
    </source>
</evidence>
<dbReference type="Pfam" id="PF00072">
    <property type="entry name" value="Response_reg"/>
    <property type="match status" value="1"/>
</dbReference>
<gene>
    <name evidence="4" type="ORF">A2196_05370</name>
</gene>
<dbReference type="InterPro" id="IPR011006">
    <property type="entry name" value="CheY-like_superfamily"/>
</dbReference>
<dbReference type="STRING" id="1797737.A2196_05370"/>
<proteinExistence type="predicted"/>
<evidence type="ECO:0000313" key="5">
    <source>
        <dbReference type="Proteomes" id="UP000176751"/>
    </source>
</evidence>
<dbReference type="GO" id="GO:0000160">
    <property type="term" value="P:phosphorelay signal transduction system"/>
    <property type="evidence" value="ECO:0007669"/>
    <property type="project" value="InterPro"/>
</dbReference>
<dbReference type="Proteomes" id="UP000176751">
    <property type="component" value="Unassembled WGS sequence"/>
</dbReference>
<dbReference type="Gene3D" id="3.40.50.2300">
    <property type="match status" value="1"/>
</dbReference>
<comment type="caution">
    <text evidence="4">The sequence shown here is derived from an EMBL/GenBank/DDBJ whole genome shotgun (WGS) entry which is preliminary data.</text>
</comment>
<protein>
    <recommendedName>
        <fullName evidence="3">Response regulatory domain-containing protein</fullName>
    </recommendedName>
</protein>
<dbReference type="InterPro" id="IPR050595">
    <property type="entry name" value="Bact_response_regulator"/>
</dbReference>
<reference evidence="4 5" key="1">
    <citation type="journal article" date="2016" name="Nat. Commun.">
        <title>Thousands of microbial genomes shed light on interconnected biogeochemical processes in an aquifer system.</title>
        <authorList>
            <person name="Anantharaman K."/>
            <person name="Brown C.T."/>
            <person name="Hug L.A."/>
            <person name="Sharon I."/>
            <person name="Castelle C.J."/>
            <person name="Probst A.J."/>
            <person name="Thomas B.C."/>
            <person name="Singh A."/>
            <person name="Wilkins M.J."/>
            <person name="Karaoz U."/>
            <person name="Brodie E.L."/>
            <person name="Williams K.H."/>
            <person name="Hubbard S.S."/>
            <person name="Banfield J.F."/>
        </authorList>
    </citation>
    <scope>NUCLEOTIDE SEQUENCE [LARGE SCALE GENOMIC DNA]</scope>
</reference>
<dbReference type="InterPro" id="IPR001789">
    <property type="entry name" value="Sig_transdc_resp-reg_receiver"/>
</dbReference>
<dbReference type="PANTHER" id="PTHR44591:SF23">
    <property type="entry name" value="CHEY SUBFAMILY"/>
    <property type="match status" value="1"/>
</dbReference>